<protein>
    <submittedName>
        <fullName evidence="1">Uncharacterized protein</fullName>
    </submittedName>
</protein>
<organism evidence="1 2">
    <name type="scientific">Trichonephila clavata</name>
    <name type="common">Joro spider</name>
    <name type="synonym">Nephila clavata</name>
    <dbReference type="NCBI Taxonomy" id="2740835"/>
    <lineage>
        <taxon>Eukaryota</taxon>
        <taxon>Metazoa</taxon>
        <taxon>Ecdysozoa</taxon>
        <taxon>Arthropoda</taxon>
        <taxon>Chelicerata</taxon>
        <taxon>Arachnida</taxon>
        <taxon>Araneae</taxon>
        <taxon>Araneomorphae</taxon>
        <taxon>Entelegynae</taxon>
        <taxon>Araneoidea</taxon>
        <taxon>Nephilidae</taxon>
        <taxon>Trichonephila</taxon>
    </lineage>
</organism>
<proteinExistence type="predicted"/>
<name>A0A8X6FXN7_TRICU</name>
<comment type="caution">
    <text evidence="1">The sequence shown here is derived from an EMBL/GenBank/DDBJ whole genome shotgun (WGS) entry which is preliminary data.</text>
</comment>
<keyword evidence="2" id="KW-1185">Reference proteome</keyword>
<evidence type="ECO:0000313" key="1">
    <source>
        <dbReference type="EMBL" id="GFQ90762.1"/>
    </source>
</evidence>
<reference evidence="1" key="1">
    <citation type="submission" date="2020-07" db="EMBL/GenBank/DDBJ databases">
        <title>Multicomponent nature underlies the extraordinary mechanical properties of spider dragline silk.</title>
        <authorList>
            <person name="Kono N."/>
            <person name="Nakamura H."/>
            <person name="Mori M."/>
            <person name="Yoshida Y."/>
            <person name="Ohtoshi R."/>
            <person name="Malay A.D."/>
            <person name="Moran D.A.P."/>
            <person name="Tomita M."/>
            <person name="Numata K."/>
            <person name="Arakawa K."/>
        </authorList>
    </citation>
    <scope>NUCLEOTIDE SEQUENCE</scope>
</reference>
<gene>
    <name evidence="1" type="ORF">TNCT_325321</name>
</gene>
<accession>A0A8X6FXN7</accession>
<dbReference type="EMBL" id="BMAO01033628">
    <property type="protein sequence ID" value="GFQ90762.1"/>
    <property type="molecule type" value="Genomic_DNA"/>
</dbReference>
<dbReference type="Proteomes" id="UP000887116">
    <property type="component" value="Unassembled WGS sequence"/>
</dbReference>
<dbReference type="AlphaFoldDB" id="A0A8X6FXN7"/>
<sequence length="108" mass="12847">MFALKISRFKSPKKLFILPIYNDLLFIGYRRLDEDLLRIIRPSYYNCGEVGKLARFDKGRIKIGFKLRKFHFVLRSNSNFDPFVSNYLMKTYLTPFLTNSYEIKGCTD</sequence>
<evidence type="ECO:0000313" key="2">
    <source>
        <dbReference type="Proteomes" id="UP000887116"/>
    </source>
</evidence>